<name>A0A921GAC2_9FIRM</name>
<gene>
    <name evidence="1" type="ORF">K8V91_03415</name>
</gene>
<reference evidence="1" key="2">
    <citation type="submission" date="2021-09" db="EMBL/GenBank/DDBJ databases">
        <authorList>
            <person name="Gilroy R."/>
        </authorList>
    </citation>
    <scope>NUCLEOTIDE SEQUENCE</scope>
    <source>
        <strain evidence="1">CHK193-16274</strain>
    </source>
</reference>
<organism evidence="1 2">
    <name type="scientific">Thomasclavelia spiroformis</name>
    <dbReference type="NCBI Taxonomy" id="29348"/>
    <lineage>
        <taxon>Bacteria</taxon>
        <taxon>Bacillati</taxon>
        <taxon>Bacillota</taxon>
        <taxon>Erysipelotrichia</taxon>
        <taxon>Erysipelotrichales</taxon>
        <taxon>Coprobacillaceae</taxon>
        <taxon>Thomasclavelia</taxon>
    </lineage>
</organism>
<reference evidence="1" key="1">
    <citation type="journal article" date="2021" name="PeerJ">
        <title>Extensive microbial diversity within the chicken gut microbiome revealed by metagenomics and culture.</title>
        <authorList>
            <person name="Gilroy R."/>
            <person name="Ravi A."/>
            <person name="Getino M."/>
            <person name="Pursley I."/>
            <person name="Horton D.L."/>
            <person name="Alikhan N.F."/>
            <person name="Baker D."/>
            <person name="Gharbi K."/>
            <person name="Hall N."/>
            <person name="Watson M."/>
            <person name="Adriaenssens E.M."/>
            <person name="Foster-Nyarko E."/>
            <person name="Jarju S."/>
            <person name="Secka A."/>
            <person name="Antonio M."/>
            <person name="Oren A."/>
            <person name="Chaudhuri R.R."/>
            <person name="La Ragione R."/>
            <person name="Hildebrand F."/>
            <person name="Pallen M.J."/>
        </authorList>
    </citation>
    <scope>NUCLEOTIDE SEQUENCE</scope>
    <source>
        <strain evidence="1">CHK193-16274</strain>
    </source>
</reference>
<proteinExistence type="predicted"/>
<protein>
    <submittedName>
        <fullName evidence="1">Uncharacterized protein</fullName>
    </submittedName>
</protein>
<dbReference type="Proteomes" id="UP000749320">
    <property type="component" value="Unassembled WGS sequence"/>
</dbReference>
<dbReference type="AlphaFoldDB" id="A0A921GAC2"/>
<evidence type="ECO:0000313" key="2">
    <source>
        <dbReference type="Proteomes" id="UP000749320"/>
    </source>
</evidence>
<dbReference type="EMBL" id="DYWV01000116">
    <property type="protein sequence ID" value="HJF39949.1"/>
    <property type="molecule type" value="Genomic_DNA"/>
</dbReference>
<evidence type="ECO:0000313" key="1">
    <source>
        <dbReference type="EMBL" id="HJF39949.1"/>
    </source>
</evidence>
<sequence length="137" mass="16009">MSKKNKKDPAVLKNILNFDSSRYLDLTDAKNKDDFRNDFIKFLNDLKNEKFSFGDSNTSEKEILCLYYNFIKVDKGYNVIKNNFIKKNPSFAKKKICNMSINLNNDLFTGLNYVEVQICATNNSVIKDIELFSKEEY</sequence>
<comment type="caution">
    <text evidence="1">The sequence shown here is derived from an EMBL/GenBank/DDBJ whole genome shotgun (WGS) entry which is preliminary data.</text>
</comment>
<accession>A0A921GAC2</accession>
<dbReference type="RefSeq" id="WP_191376487.1">
    <property type="nucleotide sequence ID" value="NZ_CAJFOD010000115.1"/>
</dbReference>